<proteinExistence type="inferred from homology"/>
<dbReference type="AlphaFoldDB" id="X6LQD6"/>
<name>X6LQD6_RETFI</name>
<dbReference type="EMBL" id="ASPP01032852">
    <property type="protein sequence ID" value="ETO03611.1"/>
    <property type="molecule type" value="Genomic_DNA"/>
</dbReference>
<dbReference type="PANTHER" id="PTHR23001">
    <property type="entry name" value="EUKARYOTIC TRANSLATION INITIATION FACTOR"/>
    <property type="match status" value="1"/>
</dbReference>
<dbReference type="Pfam" id="PF01873">
    <property type="entry name" value="eIF-5_eIF-2B"/>
    <property type="match status" value="1"/>
</dbReference>
<feature type="domain" description="Translation initiation factor IF2/IF5" evidence="4">
    <location>
        <begin position="108"/>
        <end position="219"/>
    </location>
</feature>
<dbReference type="OMA" id="TICTAYT"/>
<protein>
    <submittedName>
        <fullName evidence="5">Translation initiation factor if-2 betam beta subunit ZnR</fullName>
    </submittedName>
</protein>
<sequence>MYTLFLFSQLKEILMMFEETRGDATDTAHIHCDDGMGLDMIGAISTEREEKRKAEAVQKFTTLLATKKRHRTRIIKPIDLHGNTDELILLRRVYHELEAKNPNFHKGKMQRKLPPPNTAYIGSRKTGWNNFAETCKEMNRNVEHVRSFFLTEMNTDGNLNADNNLILKGRWKTQQIQSILTKYIKEYVRCSNCRSPETNMTRDASTRLFILSCNVCHAKRSVEPIKAGFHAKMKGERRALRAAK</sequence>
<evidence type="ECO:0000256" key="2">
    <source>
        <dbReference type="ARBA" id="ARBA00022540"/>
    </source>
</evidence>
<evidence type="ECO:0000313" key="6">
    <source>
        <dbReference type="Proteomes" id="UP000023152"/>
    </source>
</evidence>
<organism evidence="5 6">
    <name type="scientific">Reticulomyxa filosa</name>
    <dbReference type="NCBI Taxonomy" id="46433"/>
    <lineage>
        <taxon>Eukaryota</taxon>
        <taxon>Sar</taxon>
        <taxon>Rhizaria</taxon>
        <taxon>Retaria</taxon>
        <taxon>Foraminifera</taxon>
        <taxon>Monothalamids</taxon>
        <taxon>Reticulomyxidae</taxon>
        <taxon>Reticulomyxa</taxon>
    </lineage>
</organism>
<dbReference type="GO" id="GO:0005850">
    <property type="term" value="C:eukaryotic translation initiation factor 2 complex"/>
    <property type="evidence" value="ECO:0007669"/>
    <property type="project" value="TreeGrafter"/>
</dbReference>
<dbReference type="InterPro" id="IPR045196">
    <property type="entry name" value="IF2/IF5"/>
</dbReference>
<dbReference type="Proteomes" id="UP000023152">
    <property type="component" value="Unassembled WGS sequence"/>
</dbReference>
<dbReference type="OrthoDB" id="10255414at2759"/>
<evidence type="ECO:0000256" key="3">
    <source>
        <dbReference type="ARBA" id="ARBA00022917"/>
    </source>
</evidence>
<comment type="similarity">
    <text evidence="1">Belongs to the eIF-2-beta/eIF-5 family.</text>
</comment>
<dbReference type="FunFam" id="3.30.30.170:FF:000001">
    <property type="entry name" value="Eukaryotic translation initiation factor 2 subunit"/>
    <property type="match status" value="1"/>
</dbReference>
<gene>
    <name evidence="5" type="ORF">RFI_33787</name>
</gene>
<evidence type="ECO:0000313" key="5">
    <source>
        <dbReference type="EMBL" id="ETO03611.1"/>
    </source>
</evidence>
<dbReference type="GO" id="GO:0003729">
    <property type="term" value="F:mRNA binding"/>
    <property type="evidence" value="ECO:0007669"/>
    <property type="project" value="TreeGrafter"/>
</dbReference>
<dbReference type="SUPFAM" id="SSF75689">
    <property type="entry name" value="Zinc-binding domain of translation initiation factor 2 beta"/>
    <property type="match status" value="1"/>
</dbReference>
<keyword evidence="3" id="KW-0648">Protein biosynthesis</keyword>
<dbReference type="GO" id="GO:0031369">
    <property type="term" value="F:translation initiation factor binding"/>
    <property type="evidence" value="ECO:0007669"/>
    <property type="project" value="TreeGrafter"/>
</dbReference>
<keyword evidence="2 5" id="KW-0396">Initiation factor</keyword>
<reference evidence="5 6" key="1">
    <citation type="journal article" date="2013" name="Curr. Biol.">
        <title>The Genome of the Foraminiferan Reticulomyxa filosa.</title>
        <authorList>
            <person name="Glockner G."/>
            <person name="Hulsmann N."/>
            <person name="Schleicher M."/>
            <person name="Noegel A.A."/>
            <person name="Eichinger L."/>
            <person name="Gallinger C."/>
            <person name="Pawlowski J."/>
            <person name="Sierra R."/>
            <person name="Euteneuer U."/>
            <person name="Pillet L."/>
            <person name="Moustafa A."/>
            <person name="Platzer M."/>
            <person name="Groth M."/>
            <person name="Szafranski K."/>
            <person name="Schliwa M."/>
        </authorList>
    </citation>
    <scope>NUCLEOTIDE SEQUENCE [LARGE SCALE GENOMIC DNA]</scope>
</reference>
<keyword evidence="6" id="KW-1185">Reference proteome</keyword>
<dbReference type="InterPro" id="IPR016189">
    <property type="entry name" value="Transl_init_fac_IF2/IF5_N"/>
</dbReference>
<dbReference type="PANTHER" id="PTHR23001:SF3">
    <property type="entry name" value="EUKARYOTIC TRANSLATION INITIATION FACTOR 2 SUBUNIT 2"/>
    <property type="match status" value="1"/>
</dbReference>
<dbReference type="InterPro" id="IPR016190">
    <property type="entry name" value="Transl_init_fac_IF2/IF5_Zn-bd"/>
</dbReference>
<accession>X6LQD6</accession>
<dbReference type="Gene3D" id="3.30.30.170">
    <property type="match status" value="1"/>
</dbReference>
<comment type="caution">
    <text evidence="5">The sequence shown here is derived from an EMBL/GenBank/DDBJ whole genome shotgun (WGS) entry which is preliminary data.</text>
</comment>
<dbReference type="SMART" id="SM00653">
    <property type="entry name" value="eIF2B_5"/>
    <property type="match status" value="1"/>
</dbReference>
<evidence type="ECO:0000259" key="4">
    <source>
        <dbReference type="SMART" id="SM00653"/>
    </source>
</evidence>
<evidence type="ECO:0000256" key="1">
    <source>
        <dbReference type="ARBA" id="ARBA00010397"/>
    </source>
</evidence>
<dbReference type="GO" id="GO:0003743">
    <property type="term" value="F:translation initiation factor activity"/>
    <property type="evidence" value="ECO:0007669"/>
    <property type="project" value="UniProtKB-KW"/>
</dbReference>
<dbReference type="InterPro" id="IPR002735">
    <property type="entry name" value="Transl_init_fac_IF2/IF5_dom"/>
</dbReference>
<dbReference type="GO" id="GO:0001731">
    <property type="term" value="P:formation of translation preinitiation complex"/>
    <property type="evidence" value="ECO:0007669"/>
    <property type="project" value="TreeGrafter"/>
</dbReference>
<dbReference type="SUPFAM" id="SSF100966">
    <property type="entry name" value="Translation initiation factor 2 beta, aIF2beta, N-terminal domain"/>
    <property type="match status" value="1"/>
</dbReference>